<feature type="transmembrane region" description="Helical" evidence="7">
    <location>
        <begin position="126"/>
        <end position="145"/>
    </location>
</feature>
<evidence type="ECO:0000256" key="3">
    <source>
        <dbReference type="ARBA" id="ARBA00022741"/>
    </source>
</evidence>
<gene>
    <name evidence="10" type="ORF">HMI49_20845</name>
</gene>
<organism evidence="10 11">
    <name type="scientific">Corallococcus exercitus</name>
    <dbReference type="NCBI Taxonomy" id="2316736"/>
    <lineage>
        <taxon>Bacteria</taxon>
        <taxon>Pseudomonadati</taxon>
        <taxon>Myxococcota</taxon>
        <taxon>Myxococcia</taxon>
        <taxon>Myxococcales</taxon>
        <taxon>Cystobacterineae</taxon>
        <taxon>Myxococcaceae</taxon>
        <taxon>Corallococcus</taxon>
    </lineage>
</organism>
<dbReference type="Pfam" id="PF00005">
    <property type="entry name" value="ABC_tran"/>
    <property type="match status" value="1"/>
</dbReference>
<dbReference type="PROSITE" id="PS50929">
    <property type="entry name" value="ABC_TM1F"/>
    <property type="match status" value="1"/>
</dbReference>
<dbReference type="SUPFAM" id="SSF52540">
    <property type="entry name" value="P-loop containing nucleoside triphosphate hydrolases"/>
    <property type="match status" value="1"/>
</dbReference>
<dbReference type="NCBIfam" id="TIGR01194">
    <property type="entry name" value="cyc_pep_trnsptr"/>
    <property type="match status" value="1"/>
</dbReference>
<dbReference type="InterPro" id="IPR036640">
    <property type="entry name" value="ABC1_TM_sf"/>
</dbReference>
<dbReference type="InterPro" id="IPR039421">
    <property type="entry name" value="Type_1_exporter"/>
</dbReference>
<keyword evidence="2 7" id="KW-0812">Transmembrane</keyword>
<evidence type="ECO:0000256" key="1">
    <source>
        <dbReference type="ARBA" id="ARBA00004651"/>
    </source>
</evidence>
<dbReference type="SUPFAM" id="SSF90123">
    <property type="entry name" value="ABC transporter transmembrane region"/>
    <property type="match status" value="1"/>
</dbReference>
<dbReference type="InterPro" id="IPR003593">
    <property type="entry name" value="AAA+_ATPase"/>
</dbReference>
<keyword evidence="5 7" id="KW-1133">Transmembrane helix</keyword>
<evidence type="ECO:0000256" key="4">
    <source>
        <dbReference type="ARBA" id="ARBA00022840"/>
    </source>
</evidence>
<dbReference type="CDD" id="cd03228">
    <property type="entry name" value="ABCC_MRP_Like"/>
    <property type="match status" value="1"/>
</dbReference>
<evidence type="ECO:0000313" key="10">
    <source>
        <dbReference type="EMBL" id="NOK35651.1"/>
    </source>
</evidence>
<protein>
    <submittedName>
        <fullName evidence="10">Cyclic peptide export ABC transporter</fullName>
    </submittedName>
</protein>
<dbReference type="EMBL" id="JABFJV010000121">
    <property type="protein sequence ID" value="NOK35651.1"/>
    <property type="molecule type" value="Genomic_DNA"/>
</dbReference>
<dbReference type="InterPro" id="IPR005898">
    <property type="entry name" value="Cyc_pep_transpt_SyrD/YojI"/>
</dbReference>
<dbReference type="InterPro" id="IPR011527">
    <property type="entry name" value="ABC1_TM_dom"/>
</dbReference>
<keyword evidence="3" id="KW-0547">Nucleotide-binding</keyword>
<dbReference type="SMART" id="SM00382">
    <property type="entry name" value="AAA"/>
    <property type="match status" value="1"/>
</dbReference>
<comment type="caution">
    <text evidence="10">The sequence shown here is derived from an EMBL/GenBank/DDBJ whole genome shotgun (WGS) entry which is preliminary data.</text>
</comment>
<feature type="transmembrane region" description="Helical" evidence="7">
    <location>
        <begin position="233"/>
        <end position="258"/>
    </location>
</feature>
<dbReference type="GO" id="GO:0015833">
    <property type="term" value="P:peptide transport"/>
    <property type="evidence" value="ECO:0007669"/>
    <property type="project" value="InterPro"/>
</dbReference>
<name>A0A7Y4KKV2_9BACT</name>
<dbReference type="PROSITE" id="PS50893">
    <property type="entry name" value="ABC_TRANSPORTER_2"/>
    <property type="match status" value="1"/>
</dbReference>
<evidence type="ECO:0000313" key="11">
    <source>
        <dbReference type="Proteomes" id="UP000563426"/>
    </source>
</evidence>
<reference evidence="10 11" key="1">
    <citation type="submission" date="2020-05" db="EMBL/GenBank/DDBJ databases">
        <authorList>
            <person name="Whitworth D."/>
        </authorList>
    </citation>
    <scope>NUCLEOTIDE SEQUENCE [LARGE SCALE GENOMIC DNA]</scope>
    <source>
        <strain evidence="10 11">AB043B</strain>
    </source>
</reference>
<feature type="domain" description="ABC transporter" evidence="8">
    <location>
        <begin position="331"/>
        <end position="546"/>
    </location>
</feature>
<accession>A0A7Y4KKV2</accession>
<dbReference type="PANTHER" id="PTHR24221">
    <property type="entry name" value="ATP-BINDING CASSETTE SUB-FAMILY B"/>
    <property type="match status" value="1"/>
</dbReference>
<keyword evidence="6 7" id="KW-0472">Membrane</keyword>
<dbReference type="Proteomes" id="UP000563426">
    <property type="component" value="Unassembled WGS sequence"/>
</dbReference>
<dbReference type="Pfam" id="PF00664">
    <property type="entry name" value="ABC_membrane"/>
    <property type="match status" value="1"/>
</dbReference>
<evidence type="ECO:0000256" key="2">
    <source>
        <dbReference type="ARBA" id="ARBA00022692"/>
    </source>
</evidence>
<dbReference type="GO" id="GO:1904680">
    <property type="term" value="F:peptide transmembrane transporter activity"/>
    <property type="evidence" value="ECO:0007669"/>
    <property type="project" value="InterPro"/>
</dbReference>
<dbReference type="InterPro" id="IPR027417">
    <property type="entry name" value="P-loop_NTPase"/>
</dbReference>
<evidence type="ECO:0000259" key="8">
    <source>
        <dbReference type="PROSITE" id="PS50893"/>
    </source>
</evidence>
<proteinExistence type="predicted"/>
<feature type="transmembrane region" description="Helical" evidence="7">
    <location>
        <begin position="151"/>
        <end position="168"/>
    </location>
</feature>
<evidence type="ECO:0000259" key="9">
    <source>
        <dbReference type="PROSITE" id="PS50929"/>
    </source>
</evidence>
<evidence type="ECO:0000256" key="6">
    <source>
        <dbReference type="ARBA" id="ARBA00023136"/>
    </source>
</evidence>
<dbReference type="GO" id="GO:0005886">
    <property type="term" value="C:plasma membrane"/>
    <property type="evidence" value="ECO:0007669"/>
    <property type="project" value="UniProtKB-SubCell"/>
</dbReference>
<dbReference type="Gene3D" id="3.40.50.300">
    <property type="entry name" value="P-loop containing nucleotide triphosphate hydrolases"/>
    <property type="match status" value="1"/>
</dbReference>
<dbReference type="GO" id="GO:0005524">
    <property type="term" value="F:ATP binding"/>
    <property type="evidence" value="ECO:0007669"/>
    <property type="project" value="UniProtKB-KW"/>
</dbReference>
<keyword evidence="11" id="KW-1185">Reference proteome</keyword>
<feature type="transmembrane region" description="Helical" evidence="7">
    <location>
        <begin position="16"/>
        <end position="40"/>
    </location>
</feature>
<dbReference type="GO" id="GO:0016887">
    <property type="term" value="F:ATP hydrolysis activity"/>
    <property type="evidence" value="ECO:0007669"/>
    <property type="project" value="InterPro"/>
</dbReference>
<sequence length="546" mass="60396">MLSLLSLLLHRSRTSMIAIAITGIFSGLCNSALLALISHALGTDQSTLKTMLAGYVALSVGVLVGNTVPELLLAKVSRSITAELRLKLGRSILAAPYRRLEVIGKGPVLAALSQDVQAIVNIASKIPGLVVCTTIVFGCLGYMAWLSPRGMMLVLPAMGLLVVFYFFATRKMVPLWREERDTQDDLFREQQQVLDGIKELKLHGPRRREFMEEDFAPAVERVRRKGMQAAVSAALLGSFVHFFTWLVLGVMLFGVFALSAHDTDATRGYVLSLMYMWGPFRGLLEDVGRWPQVSIALDKLQQLELSLTESHPEEMAPTAPLALPADGRQEVVVESVTYAFSDSAEDAFRVGPIDLALRSGELVFVVGGNGSGKTTMAKLLTGLYAPRSGRLLWNGVPVTDQNRDAYRNTFGAIFTDFHLFENLRGVDPAHLQGRVQEYLRLFELDTKLQVVNGRFSTTSLSTGQRKRLAMVVALLEDRPFYLFDEWAADQDPEFREVFYRRLLPELAARGKGVLVITHDDRYFHLAHRVIKLELGKTVASAPASAA</sequence>
<dbReference type="RefSeq" id="WP_171436310.1">
    <property type="nucleotide sequence ID" value="NZ_JABFJV010000121.1"/>
</dbReference>
<dbReference type="GO" id="GO:0140359">
    <property type="term" value="F:ABC-type transporter activity"/>
    <property type="evidence" value="ECO:0007669"/>
    <property type="project" value="InterPro"/>
</dbReference>
<dbReference type="PANTHER" id="PTHR24221:SF654">
    <property type="entry name" value="ATP-BINDING CASSETTE SUB-FAMILY B MEMBER 6"/>
    <property type="match status" value="1"/>
</dbReference>
<comment type="subcellular location">
    <subcellularLocation>
        <location evidence="1">Cell membrane</location>
        <topology evidence="1">Multi-pass membrane protein</topology>
    </subcellularLocation>
</comment>
<dbReference type="InterPro" id="IPR003439">
    <property type="entry name" value="ABC_transporter-like_ATP-bd"/>
</dbReference>
<keyword evidence="4" id="KW-0067">ATP-binding</keyword>
<dbReference type="AlphaFoldDB" id="A0A7Y4KKV2"/>
<evidence type="ECO:0000256" key="5">
    <source>
        <dbReference type="ARBA" id="ARBA00022989"/>
    </source>
</evidence>
<feature type="domain" description="ABC transmembrane type-1" evidence="9">
    <location>
        <begin position="17"/>
        <end position="265"/>
    </location>
</feature>
<dbReference type="Gene3D" id="1.20.1560.10">
    <property type="entry name" value="ABC transporter type 1, transmembrane domain"/>
    <property type="match status" value="1"/>
</dbReference>
<evidence type="ECO:0000256" key="7">
    <source>
        <dbReference type="SAM" id="Phobius"/>
    </source>
</evidence>